<dbReference type="InterPro" id="IPR028994">
    <property type="entry name" value="Integrin_alpha_N"/>
</dbReference>
<dbReference type="eggNOG" id="COG3118">
    <property type="taxonomic scope" value="Bacteria"/>
</dbReference>
<evidence type="ECO:0000256" key="2">
    <source>
        <dbReference type="SAM" id="MobiDB-lite"/>
    </source>
</evidence>
<keyword evidence="1" id="KW-0732">Signal</keyword>
<dbReference type="PANTHER" id="PTHR16026:SF0">
    <property type="entry name" value="CARTILAGE ACIDIC PROTEIN 1"/>
    <property type="match status" value="1"/>
</dbReference>
<accession>A6G6D3</accession>
<name>A6G6D3_9BACT</name>
<feature type="region of interest" description="Disordered" evidence="2">
    <location>
        <begin position="1"/>
        <end position="31"/>
    </location>
</feature>
<dbReference type="STRING" id="391625.PPSIR1_15030"/>
<evidence type="ECO:0000256" key="1">
    <source>
        <dbReference type="ARBA" id="ARBA00022729"/>
    </source>
</evidence>
<sequence>MLAGCPGGTGSEAPNPDASSDEAGGEPMACEARPAVAPGADFFADVSDASGIRVDNFYDPPAEGTVINDHSRLAFADIDGDGYDDIVAHSLFPNPQNGVPFEHLVFRNRGDGSFEDFSDASGLRDVQAGFFAFADVDNDGDQDVFAGLDLPNYEPHRSAIYLNDGAGHFTALPDAGVESTPTAHANAVFADFNGDGVVDLFVGLGGTSAVTTDQLYRGLGDGHFEDVTPALQGNQARPSNGSVTCNYDEDGDLDIFVSTYSVSTNGGHNLLFENQGGGLFEELGEARGFAYLRTGNYWLSTTGMGQDDEPEPPSGLYRGSNGFGIDCGDVDNDGDLDVLLTTISHPVDSDYNRKWSDPSQLLINGGAGASYGFENQWLARGLPFNEGDVDGALIDFDNDGLLDISLSRERKYEGNYTDEQQKGWFGLMHQLPDGSFESLGVTSGINDPEEVLRRMKGAQNHAWSDIDHDGDLDLLVGGRDQGGGRPNFLFRNDLGQDNRWLAVRVHGDGQAVSRDAFGTRVTVRSGEQLRTREAKSSRGMYNSEDTRVLHFGLGELPCEDLELLVRWPDGTEVSFDRTAFGEDMFLDLSYPDSLVVSEG</sequence>
<reference evidence="4 5" key="1">
    <citation type="submission" date="2007-06" db="EMBL/GenBank/DDBJ databases">
        <authorList>
            <person name="Shimkets L."/>
            <person name="Ferriera S."/>
            <person name="Johnson J."/>
            <person name="Kravitz S."/>
            <person name="Beeson K."/>
            <person name="Sutton G."/>
            <person name="Rogers Y.-H."/>
            <person name="Friedman R."/>
            <person name="Frazier M."/>
            <person name="Venter J.C."/>
        </authorList>
    </citation>
    <scope>NUCLEOTIDE SEQUENCE [LARGE SCALE GENOMIC DNA]</scope>
    <source>
        <strain evidence="4 5">SIR-1</strain>
    </source>
</reference>
<dbReference type="Gene3D" id="2.130.10.130">
    <property type="entry name" value="Integrin alpha, N-terminal"/>
    <property type="match status" value="2"/>
</dbReference>
<dbReference type="InterPro" id="IPR013517">
    <property type="entry name" value="FG-GAP"/>
</dbReference>
<dbReference type="Proteomes" id="UP000005801">
    <property type="component" value="Unassembled WGS sequence"/>
</dbReference>
<dbReference type="InterPro" id="IPR027039">
    <property type="entry name" value="Crtac1"/>
</dbReference>
<dbReference type="PANTHER" id="PTHR16026">
    <property type="entry name" value="CARTILAGE ACIDIC PROTEIN 1"/>
    <property type="match status" value="1"/>
</dbReference>
<dbReference type="AlphaFoldDB" id="A6G6D3"/>
<feature type="compositionally biased region" description="Gly residues" evidence="2">
    <location>
        <begin position="1"/>
        <end position="10"/>
    </location>
</feature>
<evidence type="ECO:0000313" key="5">
    <source>
        <dbReference type="Proteomes" id="UP000005801"/>
    </source>
</evidence>
<dbReference type="InterPro" id="IPR011519">
    <property type="entry name" value="UnbV_ASPIC"/>
</dbReference>
<dbReference type="EMBL" id="ABCS01000029">
    <property type="protein sequence ID" value="EDM78562.1"/>
    <property type="molecule type" value="Genomic_DNA"/>
</dbReference>
<proteinExistence type="predicted"/>
<comment type="caution">
    <text evidence="4">The sequence shown here is derived from an EMBL/GenBank/DDBJ whole genome shotgun (WGS) entry which is preliminary data.</text>
</comment>
<gene>
    <name evidence="4" type="ORF">PPSIR1_15030</name>
</gene>
<feature type="domain" description="ASPIC/UnbV" evidence="3">
    <location>
        <begin position="516"/>
        <end position="577"/>
    </location>
</feature>
<dbReference type="RefSeq" id="WP_006972282.1">
    <property type="nucleotide sequence ID" value="NZ_ABCS01000029.1"/>
</dbReference>
<organism evidence="4 5">
    <name type="scientific">Plesiocystis pacifica SIR-1</name>
    <dbReference type="NCBI Taxonomy" id="391625"/>
    <lineage>
        <taxon>Bacteria</taxon>
        <taxon>Pseudomonadati</taxon>
        <taxon>Myxococcota</taxon>
        <taxon>Polyangia</taxon>
        <taxon>Nannocystales</taxon>
        <taxon>Nannocystaceae</taxon>
        <taxon>Plesiocystis</taxon>
    </lineage>
</organism>
<protein>
    <recommendedName>
        <fullName evidence="3">ASPIC/UnbV domain-containing protein</fullName>
    </recommendedName>
</protein>
<dbReference type="Pfam" id="PF07593">
    <property type="entry name" value="UnbV_ASPIC"/>
    <property type="match status" value="1"/>
</dbReference>
<evidence type="ECO:0000313" key="4">
    <source>
        <dbReference type="EMBL" id="EDM78562.1"/>
    </source>
</evidence>
<dbReference type="SUPFAM" id="SSF69318">
    <property type="entry name" value="Integrin alpha N-terminal domain"/>
    <property type="match status" value="2"/>
</dbReference>
<keyword evidence="5" id="KW-1185">Reference proteome</keyword>
<evidence type="ECO:0000259" key="3">
    <source>
        <dbReference type="Pfam" id="PF07593"/>
    </source>
</evidence>
<dbReference type="OrthoDB" id="5287961at2"/>
<dbReference type="Pfam" id="PF13517">
    <property type="entry name" value="FG-GAP_3"/>
    <property type="match status" value="1"/>
</dbReference>